<dbReference type="PROSITE" id="PS51384">
    <property type="entry name" value="FAD_FR"/>
    <property type="match status" value="1"/>
</dbReference>
<evidence type="ECO:0000256" key="3">
    <source>
        <dbReference type="ARBA" id="ARBA00022827"/>
    </source>
</evidence>
<keyword evidence="8" id="KW-1185">Reference proteome</keyword>
<dbReference type="Pfam" id="PF00175">
    <property type="entry name" value="NAD_binding_1"/>
    <property type="match status" value="1"/>
</dbReference>
<dbReference type="GO" id="GO:0016491">
    <property type="term" value="F:oxidoreductase activity"/>
    <property type="evidence" value="ECO:0007669"/>
    <property type="project" value="UniProtKB-KW"/>
</dbReference>
<dbReference type="EMBL" id="CATQJA010002617">
    <property type="protein sequence ID" value="CAJ0573247.1"/>
    <property type="molecule type" value="Genomic_DNA"/>
</dbReference>
<feature type="binding site" evidence="5">
    <location>
        <position position="114"/>
    </location>
    <ligand>
        <name>FAD</name>
        <dbReference type="ChEBI" id="CHEBI:57692"/>
    </ligand>
</feature>
<dbReference type="PRINTS" id="PR00406">
    <property type="entry name" value="CYTB5RDTASE"/>
</dbReference>
<feature type="non-terminal residue" evidence="7">
    <location>
        <position position="305"/>
    </location>
</feature>
<accession>A0AA36CQ73</accession>
<reference evidence="7" key="1">
    <citation type="submission" date="2023-06" db="EMBL/GenBank/DDBJ databases">
        <authorList>
            <person name="Delattre M."/>
        </authorList>
    </citation>
    <scope>NUCLEOTIDE SEQUENCE</scope>
    <source>
        <strain evidence="7">AF72</strain>
    </source>
</reference>
<evidence type="ECO:0000256" key="1">
    <source>
        <dbReference type="ARBA" id="ARBA00001974"/>
    </source>
</evidence>
<evidence type="ECO:0000256" key="4">
    <source>
        <dbReference type="ARBA" id="ARBA00023002"/>
    </source>
</evidence>
<dbReference type="Gene3D" id="2.40.30.10">
    <property type="entry name" value="Translation factors"/>
    <property type="match status" value="1"/>
</dbReference>
<dbReference type="InterPro" id="IPR039261">
    <property type="entry name" value="FNR_nucleotide-bd"/>
</dbReference>
<feature type="domain" description="FAD-binding FR-type" evidence="6">
    <location>
        <begin position="46"/>
        <end position="155"/>
    </location>
</feature>
<evidence type="ECO:0000313" key="7">
    <source>
        <dbReference type="EMBL" id="CAJ0573247.1"/>
    </source>
</evidence>
<feature type="binding site" evidence="5">
    <location>
        <position position="187"/>
    </location>
    <ligand>
        <name>FAD</name>
        <dbReference type="ChEBI" id="CHEBI:57692"/>
    </ligand>
</feature>
<comment type="caution">
    <text evidence="7">The sequence shown here is derived from an EMBL/GenBank/DDBJ whole genome shotgun (WGS) entry which is preliminary data.</text>
</comment>
<gene>
    <name evidence="7" type="ORF">MSPICULIGERA_LOCUS11612</name>
</gene>
<dbReference type="InterPro" id="IPR008333">
    <property type="entry name" value="Cbr1-like_FAD-bd_dom"/>
</dbReference>
<organism evidence="7 8">
    <name type="scientific">Mesorhabditis spiculigera</name>
    <dbReference type="NCBI Taxonomy" id="96644"/>
    <lineage>
        <taxon>Eukaryota</taxon>
        <taxon>Metazoa</taxon>
        <taxon>Ecdysozoa</taxon>
        <taxon>Nematoda</taxon>
        <taxon>Chromadorea</taxon>
        <taxon>Rhabditida</taxon>
        <taxon>Rhabditina</taxon>
        <taxon>Rhabditomorpha</taxon>
        <taxon>Rhabditoidea</taxon>
        <taxon>Rhabditidae</taxon>
        <taxon>Mesorhabditinae</taxon>
        <taxon>Mesorhabditis</taxon>
    </lineage>
</organism>
<evidence type="ECO:0000256" key="5">
    <source>
        <dbReference type="PIRSR" id="PIRSR601834-1"/>
    </source>
</evidence>
<feature type="binding site" evidence="5">
    <location>
        <position position="131"/>
    </location>
    <ligand>
        <name>FAD</name>
        <dbReference type="ChEBI" id="CHEBI:57692"/>
    </ligand>
</feature>
<dbReference type="InterPro" id="IPR001834">
    <property type="entry name" value="CBR-like"/>
</dbReference>
<dbReference type="InterPro" id="IPR017927">
    <property type="entry name" value="FAD-bd_FR_type"/>
</dbReference>
<dbReference type="SUPFAM" id="SSF52343">
    <property type="entry name" value="Ferredoxin reductase-like, C-terminal NADP-linked domain"/>
    <property type="match status" value="1"/>
</dbReference>
<protein>
    <recommendedName>
        <fullName evidence="6">FAD-binding FR-type domain-containing protein</fullName>
    </recommendedName>
</protein>
<dbReference type="SUPFAM" id="SSF63380">
    <property type="entry name" value="Riboflavin synthase domain-like"/>
    <property type="match status" value="1"/>
</dbReference>
<keyword evidence="4" id="KW-0560">Oxidoreductase</keyword>
<name>A0AA36CQ73_9BILA</name>
<dbReference type="AlphaFoldDB" id="A0AA36CQ73"/>
<evidence type="ECO:0000256" key="2">
    <source>
        <dbReference type="ARBA" id="ARBA00022630"/>
    </source>
</evidence>
<feature type="binding site" evidence="5">
    <location>
        <position position="97"/>
    </location>
    <ligand>
        <name>FAD</name>
        <dbReference type="ChEBI" id="CHEBI:57692"/>
    </ligand>
</feature>
<dbReference type="InterPro" id="IPR001433">
    <property type="entry name" value="OxRdtase_FAD/NAD-bd"/>
</dbReference>
<dbReference type="InterPro" id="IPR017938">
    <property type="entry name" value="Riboflavin_synthase-like_b-brl"/>
</dbReference>
<dbReference type="GO" id="GO:0071949">
    <property type="term" value="F:FAD binding"/>
    <property type="evidence" value="ECO:0007669"/>
    <property type="project" value="TreeGrafter"/>
</dbReference>
<sequence>MGWRPSREDVVGLILAGSAAALTYAYLRRRESSLKTTGRPFLVDSNKKYSVKLVAREHLGRNVVRLRFALPDDCYLGLETGQHIQLTAEIGEKSVTRNYTPVSLVRELGYFELIIKVYDEVAEQPGRGAFSRHIGNLPIGGEVLVRGPVGQNVYHGRGTWTVKKKTQKLSLKGIKKLGLVAGGSGITPMLQTLHHVANDLDDPTEIGLVFANSSDDDLFLQEYLDALREASNSRLQVWYTLSTSKKSGADWPYSVGRIDHPMLSQRLPSPGSETLILICGPRPFETTALEILARVGHHENNIITL</sequence>
<dbReference type="Gene3D" id="3.40.50.80">
    <property type="entry name" value="Nucleotide-binding domain of ferredoxin-NADP reductase (FNR) module"/>
    <property type="match status" value="1"/>
</dbReference>
<dbReference type="PANTHER" id="PTHR19370:SF185">
    <property type="entry name" value="NADH-CYTOCHROME B5 REDUCTASE"/>
    <property type="match status" value="1"/>
</dbReference>
<evidence type="ECO:0000313" key="8">
    <source>
        <dbReference type="Proteomes" id="UP001177023"/>
    </source>
</evidence>
<feature type="binding site" evidence="5">
    <location>
        <position position="116"/>
    </location>
    <ligand>
        <name>FAD</name>
        <dbReference type="ChEBI" id="CHEBI:57692"/>
    </ligand>
</feature>
<keyword evidence="2 5" id="KW-0285">Flavoprotein</keyword>
<dbReference type="CDD" id="cd06183">
    <property type="entry name" value="cyt_b5_reduct_like"/>
    <property type="match status" value="1"/>
</dbReference>
<dbReference type="Pfam" id="PF00970">
    <property type="entry name" value="FAD_binding_6"/>
    <property type="match status" value="1"/>
</dbReference>
<dbReference type="PANTHER" id="PTHR19370">
    <property type="entry name" value="NADH-CYTOCHROME B5 REDUCTASE"/>
    <property type="match status" value="1"/>
</dbReference>
<proteinExistence type="predicted"/>
<evidence type="ECO:0000259" key="6">
    <source>
        <dbReference type="PROSITE" id="PS51384"/>
    </source>
</evidence>
<keyword evidence="3 5" id="KW-0274">FAD</keyword>
<feature type="binding site" evidence="5">
    <location>
        <position position="99"/>
    </location>
    <ligand>
        <name>FAD</name>
        <dbReference type="ChEBI" id="CHEBI:57692"/>
    </ligand>
</feature>
<dbReference type="Proteomes" id="UP001177023">
    <property type="component" value="Unassembled WGS sequence"/>
</dbReference>
<comment type="cofactor">
    <cofactor evidence="1 5">
        <name>FAD</name>
        <dbReference type="ChEBI" id="CHEBI:57692"/>
    </cofactor>
</comment>